<evidence type="ECO:0000313" key="6">
    <source>
        <dbReference type="Proteomes" id="UP001524586"/>
    </source>
</evidence>
<dbReference type="Proteomes" id="UP001524586">
    <property type="component" value="Unassembled WGS sequence"/>
</dbReference>
<dbReference type="InterPro" id="IPR003593">
    <property type="entry name" value="AAA+_ATPase"/>
</dbReference>
<feature type="domain" description="AAA+ ATPase" evidence="4">
    <location>
        <begin position="437"/>
        <end position="569"/>
    </location>
</feature>
<sequence>MTHSMPPRVMIHAGQELAENLVLTALAIFADMHMPQTPELVQELNATQQLQRILQQPDRGWLELVESLDNHLPRLSGNLGQVARDFGLNAADFFLLSLCGVVESHHQAALLIGLLQQPQQPRPELHLIGAVCRTLFRQEYTPVDLYQHVLLKNGFLQLEGDEPLPLRRLKMAPQLWQLLNGKTMQWSGCRPVAVPKTTLLPPELLQSSEQLALLLAQKRIAAVVLRGEPQNCLLLAGRLAQNLGLQAVVIDAGVYQDRQLGLLARYGRWLPILKPQLGPGERLTLPDALLDLPVAVILGRDGSVDAAGIAELTVSALAHPQRQALWQTLLPGFDSAAIAETAQLSAPAMVAIAEQAQLRALQNRETLQDKHLLQARFSQSADQLRLLAQPVERRVNADMLILPDALNQQLQHLSLRCRRRESMSRGLGPTFDPAENLGVRALFIGESGTGKTLAASYLASCLSAPLYRVDLAAVMNKYIGETEKNLSLMLDQAADHDVVLLLDEADALFGKRSDGGEVSERFANMLTNFLLTRIEHHPGIIILTSNSQARIDKAFMRRLDAVLEFPLPDIEQRRRLWLSHFGSRGPGDEFVQLLAQHCELPGGYIRNAVLNAAVVNDDKLGKAAVLQALAWEYQKLGRQLPPQLDRFRRA</sequence>
<accession>A0ABT1UA79</accession>
<gene>
    <name evidence="5" type="ORF">NP596_18925</name>
</gene>
<keyword evidence="2" id="KW-0547">Nucleotide-binding</keyword>
<dbReference type="Pfam" id="PF00004">
    <property type="entry name" value="AAA"/>
    <property type="match status" value="1"/>
</dbReference>
<organism evidence="5 6">
    <name type="scientific">Methylomonas rivi</name>
    <dbReference type="NCBI Taxonomy" id="2952226"/>
    <lineage>
        <taxon>Bacteria</taxon>
        <taxon>Pseudomonadati</taxon>
        <taxon>Pseudomonadota</taxon>
        <taxon>Gammaproteobacteria</taxon>
        <taxon>Methylococcales</taxon>
        <taxon>Methylococcaceae</taxon>
        <taxon>Methylomonas</taxon>
    </lineage>
</organism>
<dbReference type="InterPro" id="IPR050221">
    <property type="entry name" value="26S_Proteasome_ATPase"/>
</dbReference>
<comment type="caution">
    <text evidence="5">The sequence shown here is derived from an EMBL/GenBank/DDBJ whole genome shotgun (WGS) entry which is preliminary data.</text>
</comment>
<evidence type="ECO:0000256" key="2">
    <source>
        <dbReference type="ARBA" id="ARBA00022741"/>
    </source>
</evidence>
<proteinExistence type="inferred from homology"/>
<dbReference type="SUPFAM" id="SSF52540">
    <property type="entry name" value="P-loop containing nucleoside triphosphate hydrolases"/>
    <property type="match status" value="1"/>
</dbReference>
<protein>
    <submittedName>
        <fullName evidence="5">ATP-binding protein</fullName>
    </submittedName>
</protein>
<name>A0ABT1UA79_9GAMM</name>
<dbReference type="RefSeq" id="WP_256616964.1">
    <property type="nucleotide sequence ID" value="NZ_JANIBK010000176.1"/>
</dbReference>
<evidence type="ECO:0000256" key="3">
    <source>
        <dbReference type="ARBA" id="ARBA00022840"/>
    </source>
</evidence>
<keyword evidence="3 5" id="KW-0067">ATP-binding</keyword>
<dbReference type="GO" id="GO:0005524">
    <property type="term" value="F:ATP binding"/>
    <property type="evidence" value="ECO:0007669"/>
    <property type="project" value="UniProtKB-KW"/>
</dbReference>
<evidence type="ECO:0000313" key="5">
    <source>
        <dbReference type="EMBL" id="MCQ8130541.1"/>
    </source>
</evidence>
<dbReference type="Gene3D" id="3.40.50.300">
    <property type="entry name" value="P-loop containing nucleotide triphosphate hydrolases"/>
    <property type="match status" value="1"/>
</dbReference>
<dbReference type="InterPro" id="IPR027417">
    <property type="entry name" value="P-loop_NTPase"/>
</dbReference>
<evidence type="ECO:0000256" key="1">
    <source>
        <dbReference type="ARBA" id="ARBA00006914"/>
    </source>
</evidence>
<keyword evidence="6" id="KW-1185">Reference proteome</keyword>
<comment type="similarity">
    <text evidence="1">Belongs to the AAA ATPase family.</text>
</comment>
<dbReference type="EMBL" id="JANIBK010000176">
    <property type="protein sequence ID" value="MCQ8130541.1"/>
    <property type="molecule type" value="Genomic_DNA"/>
</dbReference>
<reference evidence="5 6" key="1">
    <citation type="submission" date="2022-07" db="EMBL/GenBank/DDBJ databases">
        <title>Methylomonas rivi sp. nov., Methylomonas rosea sp. nov., Methylomonas aureus sp. nov. and Methylomonas subterranea sp. nov., four novel methanotrophs isolated from a freshwater creek and the deep terrestrial subsurface.</title>
        <authorList>
            <person name="Abin C."/>
            <person name="Sankaranarayanan K."/>
            <person name="Garner C."/>
            <person name="Sindelar R."/>
            <person name="Kotary K."/>
            <person name="Garner R."/>
            <person name="Barclay S."/>
            <person name="Lawson P."/>
            <person name="Krumholz L."/>
        </authorList>
    </citation>
    <scope>NUCLEOTIDE SEQUENCE [LARGE SCALE GENOMIC DNA]</scope>
    <source>
        <strain evidence="5 6">WSC-6</strain>
    </source>
</reference>
<dbReference type="InterPro" id="IPR003959">
    <property type="entry name" value="ATPase_AAA_core"/>
</dbReference>
<dbReference type="SMART" id="SM00382">
    <property type="entry name" value="AAA"/>
    <property type="match status" value="1"/>
</dbReference>
<evidence type="ECO:0000259" key="4">
    <source>
        <dbReference type="SMART" id="SM00382"/>
    </source>
</evidence>
<dbReference type="CDD" id="cd19481">
    <property type="entry name" value="RecA-like_protease"/>
    <property type="match status" value="1"/>
</dbReference>
<dbReference type="PANTHER" id="PTHR23073">
    <property type="entry name" value="26S PROTEASOME REGULATORY SUBUNIT"/>
    <property type="match status" value="1"/>
</dbReference>